<feature type="compositionally biased region" description="Basic residues" evidence="1">
    <location>
        <begin position="82"/>
        <end position="92"/>
    </location>
</feature>
<keyword evidence="3" id="KW-1185">Reference proteome</keyword>
<dbReference type="PANTHER" id="PTHR21207">
    <property type="entry name" value="PARKIN COREGULATED GENE PROTEIN PARK2 COREGULATED"/>
    <property type="match status" value="1"/>
</dbReference>
<accession>A0A8C9FBB6</accession>
<organism evidence="2 3">
    <name type="scientific">Pavo cristatus</name>
    <name type="common">Indian peafowl</name>
    <name type="synonym">Blue peafowl</name>
    <dbReference type="NCBI Taxonomy" id="9049"/>
    <lineage>
        <taxon>Eukaryota</taxon>
        <taxon>Metazoa</taxon>
        <taxon>Chordata</taxon>
        <taxon>Craniata</taxon>
        <taxon>Vertebrata</taxon>
        <taxon>Euteleostomi</taxon>
        <taxon>Archelosauria</taxon>
        <taxon>Archosauria</taxon>
        <taxon>Dinosauria</taxon>
        <taxon>Saurischia</taxon>
        <taxon>Theropoda</taxon>
        <taxon>Coelurosauria</taxon>
        <taxon>Aves</taxon>
        <taxon>Neognathae</taxon>
        <taxon>Galloanserae</taxon>
        <taxon>Galliformes</taxon>
        <taxon>Phasianidae</taxon>
        <taxon>Phasianinae</taxon>
        <taxon>Pavo</taxon>
    </lineage>
</organism>
<proteinExistence type="predicted"/>
<sequence length="264" mass="28809">MTAKRTWQEISVFFYLCLHSPLDSVRLLMEAKGKAWAGHGWAVTGGKAGWWQILALRRRRTSRRPSPRVQQPRAAAYPALHSSRRKAPRTPFHRACSTRPARPGLGLPRNVGLPAARSFPGNRQEAWPRVGLPAAGSGVGRAGLWGSEKGGRGKRGIVAAPFLCPSCAPGVGSFSGFAAPSRTPSAFAATYAKGGIPCRLMHGSVKHRLHWECPLETVPFDPLLVTLAEVNCLLGKISIQYLCHVVLKRYVNVLRYIFMSVAVI</sequence>
<feature type="region of interest" description="Disordered" evidence="1">
    <location>
        <begin position="61"/>
        <end position="100"/>
    </location>
</feature>
<evidence type="ECO:0000313" key="3">
    <source>
        <dbReference type="Proteomes" id="UP000694428"/>
    </source>
</evidence>
<evidence type="ECO:0000256" key="1">
    <source>
        <dbReference type="SAM" id="MobiDB-lite"/>
    </source>
</evidence>
<dbReference type="Proteomes" id="UP000694428">
    <property type="component" value="Unplaced"/>
</dbReference>
<dbReference type="Pfam" id="PF10274">
    <property type="entry name" value="ParcG"/>
    <property type="match status" value="1"/>
</dbReference>
<evidence type="ECO:0000313" key="2">
    <source>
        <dbReference type="Ensembl" id="ENSPSTP00000012244.1"/>
    </source>
</evidence>
<protein>
    <submittedName>
        <fullName evidence="2">Uncharacterized protein</fullName>
    </submittedName>
</protein>
<name>A0A8C9FBB6_PAVCR</name>
<feature type="compositionally biased region" description="Low complexity" evidence="1">
    <location>
        <begin position="67"/>
        <end position="76"/>
    </location>
</feature>
<dbReference type="AlphaFoldDB" id="A0A8C9FBB6"/>
<dbReference type="Ensembl" id="ENSPSTT00000012839.1">
    <property type="protein sequence ID" value="ENSPSTP00000012244.1"/>
    <property type="gene ID" value="ENSPSTG00000008624.1"/>
</dbReference>
<dbReference type="InterPro" id="IPR019399">
    <property type="entry name" value="Parkin_co-regulated_protein"/>
</dbReference>
<reference evidence="2" key="2">
    <citation type="submission" date="2025-09" db="UniProtKB">
        <authorList>
            <consortium name="Ensembl"/>
        </authorList>
    </citation>
    <scope>IDENTIFICATION</scope>
</reference>
<dbReference type="PANTHER" id="PTHR21207:SF1">
    <property type="entry name" value="PACRG-LIKE PROTEIN"/>
    <property type="match status" value="1"/>
</dbReference>
<reference evidence="2" key="1">
    <citation type="submission" date="2025-08" db="UniProtKB">
        <authorList>
            <consortium name="Ensembl"/>
        </authorList>
    </citation>
    <scope>IDENTIFICATION</scope>
</reference>